<dbReference type="OrthoDB" id="287102at2"/>
<dbReference type="Proteomes" id="UP000008631">
    <property type="component" value="Chromosome"/>
</dbReference>
<dbReference type="EMBL" id="CP002353">
    <property type="protein sequence ID" value="ADV64126.1"/>
    <property type="molecule type" value="Genomic_DNA"/>
</dbReference>
<dbReference type="HOGENOM" id="CLU_775633_0_0_0"/>
<dbReference type="InParanoid" id="E8QXT9"/>
<evidence type="ECO:0000256" key="1">
    <source>
        <dbReference type="SAM" id="MobiDB-lite"/>
    </source>
</evidence>
<proteinExistence type="predicted"/>
<keyword evidence="4" id="KW-1185">Reference proteome</keyword>
<dbReference type="eggNOG" id="ENOG5033IN8">
    <property type="taxonomic scope" value="Bacteria"/>
</dbReference>
<dbReference type="AlphaFoldDB" id="E8QXT9"/>
<keyword evidence="2" id="KW-0472">Membrane</keyword>
<reference evidence="3 4" key="2">
    <citation type="journal article" date="2011" name="Stand. Genomic Sci.">
        <title>Complete genome sequence of Isosphaera pallida type strain (IS1B).</title>
        <authorList>
            <consortium name="US DOE Joint Genome Institute (JGI-PGF)"/>
            <person name="Goker M."/>
            <person name="Cleland D."/>
            <person name="Saunders E."/>
            <person name="Lapidus A."/>
            <person name="Nolan M."/>
            <person name="Lucas S."/>
            <person name="Hammon N."/>
            <person name="Deshpande S."/>
            <person name="Cheng J.F."/>
            <person name="Tapia R."/>
            <person name="Han C."/>
            <person name="Goodwin L."/>
            <person name="Pitluck S."/>
            <person name="Liolios K."/>
            <person name="Pagani I."/>
            <person name="Ivanova N."/>
            <person name="Mavromatis K."/>
            <person name="Pati A."/>
            <person name="Chen A."/>
            <person name="Palaniappan K."/>
            <person name="Land M."/>
            <person name="Hauser L."/>
            <person name="Chang Y.J."/>
            <person name="Jeffries C.D."/>
            <person name="Detter J.C."/>
            <person name="Beck B."/>
            <person name="Woyke T."/>
            <person name="Bristow J."/>
            <person name="Eisen J.A."/>
            <person name="Markowitz V."/>
            <person name="Hugenholtz P."/>
            <person name="Kyrpides N.C."/>
            <person name="Klenk H.P."/>
        </authorList>
    </citation>
    <scope>NUCLEOTIDE SEQUENCE [LARGE SCALE GENOMIC DNA]</scope>
    <source>
        <strain evidence="4">ATCC 43644 / DSM 9630 / IS1B</strain>
    </source>
</reference>
<organism evidence="3 4">
    <name type="scientific">Isosphaera pallida (strain ATCC 43644 / DSM 9630 / IS1B)</name>
    <dbReference type="NCBI Taxonomy" id="575540"/>
    <lineage>
        <taxon>Bacteria</taxon>
        <taxon>Pseudomonadati</taxon>
        <taxon>Planctomycetota</taxon>
        <taxon>Planctomycetia</taxon>
        <taxon>Isosphaerales</taxon>
        <taxon>Isosphaeraceae</taxon>
        <taxon>Isosphaera</taxon>
    </lineage>
</organism>
<keyword evidence="2" id="KW-1133">Transmembrane helix</keyword>
<evidence type="ECO:0000256" key="2">
    <source>
        <dbReference type="SAM" id="Phobius"/>
    </source>
</evidence>
<accession>E8QXT9</accession>
<gene>
    <name evidence="3" type="ordered locus">Isop_3569</name>
</gene>
<dbReference type="KEGG" id="ipa:Isop_3569"/>
<evidence type="ECO:0000313" key="4">
    <source>
        <dbReference type="Proteomes" id="UP000008631"/>
    </source>
</evidence>
<feature type="transmembrane region" description="Helical" evidence="2">
    <location>
        <begin position="189"/>
        <end position="210"/>
    </location>
</feature>
<sequence>MSNLVPMLPPPHPRPCAYYWRRVARPRRVVWALVRGLLLLAIGSTPLVGPATLAQVSDSEQTETETGTQTQPNNAVPTATVGMPIRLEGIVLPGSELEATPLSDDRGNRLMVRVARVDRHGTGFRYTFEVYGLEPGRYDVTECLRRKDRSPLTPGELPSLPIEVTSVLPAGQIVPRPVELAESPRPGGYSLAMLIGAAVWTLGLAGILLAGRTARVRRGTAVPVATLADHLRPLLEQAASGRLDPPRRAALERGLLTLWRRRLNLVETDPVEALARLKAHPEAGPLLNRLEDWLHRPPAEFEGGPADKAAVDPELRALLKPYRRWPATVWAELDRPAAASPTGLETAGTAGKGRSYE</sequence>
<dbReference type="RefSeq" id="WP_013566414.1">
    <property type="nucleotide sequence ID" value="NC_014962.1"/>
</dbReference>
<feature type="region of interest" description="Disordered" evidence="1">
    <location>
        <begin position="336"/>
        <end position="357"/>
    </location>
</feature>
<name>E8QXT9_ISOPI</name>
<evidence type="ECO:0000313" key="3">
    <source>
        <dbReference type="EMBL" id="ADV64126.1"/>
    </source>
</evidence>
<reference key="1">
    <citation type="submission" date="2010-11" db="EMBL/GenBank/DDBJ databases">
        <title>The complete sequence of chromosome of Isophaera pallida ATCC 43644.</title>
        <authorList>
            <consortium name="US DOE Joint Genome Institute (JGI-PGF)"/>
            <person name="Lucas S."/>
            <person name="Copeland A."/>
            <person name="Lapidus A."/>
            <person name="Bruce D."/>
            <person name="Goodwin L."/>
            <person name="Pitluck S."/>
            <person name="Kyrpides N."/>
            <person name="Mavromatis K."/>
            <person name="Pagani I."/>
            <person name="Ivanova N."/>
            <person name="Saunders E."/>
            <person name="Brettin T."/>
            <person name="Detter J.C."/>
            <person name="Han C."/>
            <person name="Tapia R."/>
            <person name="Land M."/>
            <person name="Hauser L."/>
            <person name="Markowitz V."/>
            <person name="Cheng J.-F."/>
            <person name="Hugenholtz P."/>
            <person name="Woyke T."/>
            <person name="Wu D."/>
            <person name="Eisen J.A."/>
        </authorList>
    </citation>
    <scope>NUCLEOTIDE SEQUENCE</scope>
    <source>
        <strain>ATCC 43644</strain>
    </source>
</reference>
<keyword evidence="2" id="KW-0812">Transmembrane</keyword>
<dbReference type="STRING" id="575540.Isop_3569"/>
<feature type="region of interest" description="Disordered" evidence="1">
    <location>
        <begin position="54"/>
        <end position="78"/>
    </location>
</feature>
<protein>
    <submittedName>
        <fullName evidence="3">Uncharacterized protein</fullName>
    </submittedName>
</protein>